<dbReference type="GO" id="GO:0004113">
    <property type="term" value="F:2',3'-cyclic-nucleotide 3'-phosphodiesterase activity"/>
    <property type="evidence" value="ECO:0007669"/>
    <property type="project" value="InterPro"/>
</dbReference>
<dbReference type="EMBL" id="FQVB01000060">
    <property type="protein sequence ID" value="SHG31189.1"/>
    <property type="molecule type" value="Genomic_DNA"/>
</dbReference>
<dbReference type="PANTHER" id="PTHR35561:SF1">
    <property type="entry name" value="RNA 2',3'-CYCLIC PHOSPHODIESTERASE"/>
    <property type="match status" value="1"/>
</dbReference>
<name>A0A1M5IT41_9BACT</name>
<dbReference type="Proteomes" id="UP000184076">
    <property type="component" value="Unassembled WGS sequence"/>
</dbReference>
<comment type="function">
    <text evidence="2">Hydrolyzes RNA 2',3'-cyclic phosphodiester to an RNA 2'-phosphomonoester.</text>
</comment>
<feature type="active site" description="Proton donor" evidence="2">
    <location>
        <position position="41"/>
    </location>
</feature>
<dbReference type="InterPro" id="IPR009097">
    <property type="entry name" value="Cyclic_Pdiesterase"/>
</dbReference>
<dbReference type="InterPro" id="IPR004175">
    <property type="entry name" value="RNA_CPDase"/>
</dbReference>
<dbReference type="GO" id="GO:0016874">
    <property type="term" value="F:ligase activity"/>
    <property type="evidence" value="ECO:0007669"/>
    <property type="project" value="UniProtKB-KW"/>
</dbReference>
<dbReference type="AlphaFoldDB" id="A0A1M5IT41"/>
<comment type="catalytic activity">
    <reaction evidence="2">
        <text>a 3'-end 2',3'-cyclophospho-ribonucleotide-RNA + H2O = a 3'-end 2'-phospho-ribonucleotide-RNA + H(+)</text>
        <dbReference type="Rhea" id="RHEA:11828"/>
        <dbReference type="Rhea" id="RHEA-COMP:10464"/>
        <dbReference type="Rhea" id="RHEA-COMP:17353"/>
        <dbReference type="ChEBI" id="CHEBI:15377"/>
        <dbReference type="ChEBI" id="CHEBI:15378"/>
        <dbReference type="ChEBI" id="CHEBI:83064"/>
        <dbReference type="ChEBI" id="CHEBI:173113"/>
        <dbReference type="EC" id="3.1.4.58"/>
    </reaction>
</comment>
<feature type="active site" description="Proton acceptor" evidence="2">
    <location>
        <position position="128"/>
    </location>
</feature>
<dbReference type="OrthoDB" id="9793819at2"/>
<dbReference type="Pfam" id="PF13563">
    <property type="entry name" value="2_5_RNA_ligase2"/>
    <property type="match status" value="1"/>
</dbReference>
<keyword evidence="4" id="KW-1185">Reference proteome</keyword>
<comment type="similarity">
    <text evidence="2">Belongs to the 2H phosphoesterase superfamily. ThpR family.</text>
</comment>
<keyword evidence="3" id="KW-0436">Ligase</keyword>
<feature type="short sequence motif" description="HXTX 2" evidence="2">
    <location>
        <begin position="128"/>
        <end position="131"/>
    </location>
</feature>
<evidence type="ECO:0000313" key="4">
    <source>
        <dbReference type="Proteomes" id="UP000184076"/>
    </source>
</evidence>
<reference evidence="4" key="1">
    <citation type="submission" date="2016-11" db="EMBL/GenBank/DDBJ databases">
        <authorList>
            <person name="Varghese N."/>
            <person name="Submissions S."/>
        </authorList>
    </citation>
    <scope>NUCLEOTIDE SEQUENCE [LARGE SCALE GENOMIC DNA]</scope>
    <source>
        <strain evidence="4">DSM 9756</strain>
    </source>
</reference>
<evidence type="ECO:0000256" key="2">
    <source>
        <dbReference type="HAMAP-Rule" id="MF_01940"/>
    </source>
</evidence>
<dbReference type="NCBIfam" id="TIGR02258">
    <property type="entry name" value="2_5_ligase"/>
    <property type="match status" value="1"/>
</dbReference>
<evidence type="ECO:0000256" key="1">
    <source>
        <dbReference type="ARBA" id="ARBA00022801"/>
    </source>
</evidence>
<dbReference type="SUPFAM" id="SSF55144">
    <property type="entry name" value="LigT-like"/>
    <property type="match status" value="1"/>
</dbReference>
<proteinExistence type="inferred from homology"/>
<feature type="short sequence motif" description="HXTX 1" evidence="2">
    <location>
        <begin position="41"/>
        <end position="44"/>
    </location>
</feature>
<dbReference type="EC" id="3.1.4.58" evidence="2"/>
<dbReference type="RefSeq" id="WP_073042094.1">
    <property type="nucleotide sequence ID" value="NZ_FQVB01000060.1"/>
</dbReference>
<keyword evidence="1 2" id="KW-0378">Hydrolase</keyword>
<dbReference type="GO" id="GO:0008664">
    <property type="term" value="F:RNA 2',3'-cyclic 3'-phosphodiesterase activity"/>
    <property type="evidence" value="ECO:0007669"/>
    <property type="project" value="UniProtKB-EC"/>
</dbReference>
<dbReference type="Gene3D" id="3.90.1140.10">
    <property type="entry name" value="Cyclic phosphodiesterase"/>
    <property type="match status" value="1"/>
</dbReference>
<accession>A0A1M5IT41</accession>
<protein>
    <recommendedName>
        <fullName evidence="2">RNA 2',3'-cyclic phosphodiesterase</fullName>
        <shortName evidence="2">RNA 2',3'-CPDase</shortName>
        <ecNumber evidence="2">3.1.4.58</ecNumber>
    </recommendedName>
</protein>
<dbReference type="HAMAP" id="MF_01940">
    <property type="entry name" value="RNA_CPDase"/>
    <property type="match status" value="1"/>
</dbReference>
<evidence type="ECO:0000313" key="3">
    <source>
        <dbReference type="EMBL" id="SHG31189.1"/>
    </source>
</evidence>
<gene>
    <name evidence="3" type="ORF">SAMN02745206_03663</name>
</gene>
<dbReference type="STRING" id="1121391.SAMN02745206_03663"/>
<organism evidence="3 4">
    <name type="scientific">Desulfacinum infernum DSM 9756</name>
    <dbReference type="NCBI Taxonomy" id="1121391"/>
    <lineage>
        <taxon>Bacteria</taxon>
        <taxon>Pseudomonadati</taxon>
        <taxon>Thermodesulfobacteriota</taxon>
        <taxon>Syntrophobacteria</taxon>
        <taxon>Syntrophobacterales</taxon>
        <taxon>Syntrophobacteraceae</taxon>
        <taxon>Desulfacinum</taxon>
    </lineage>
</organism>
<dbReference type="PANTHER" id="PTHR35561">
    <property type="entry name" value="RNA 2',3'-CYCLIC PHOSPHODIESTERASE"/>
    <property type="match status" value="1"/>
</dbReference>
<sequence>MIRTFVALDLPEPVQRSLETFVAPLRQRDVPVRWIPVDRVHLTLKFLGDVPPERIKDMARALSEAVSDQPPFRLQPAGCGAFPTLKNMRVVWVGVQGNLHALKALHGKVEEALAPLGYPPENRPFRAHLTIGRVKGSRNLKGLQEALLAGQSFEGVVFDVSQVLLYKSDLRPDGARYTPLHRIPLGGPA</sequence>